<dbReference type="OrthoDB" id="5987653at2759"/>
<keyword evidence="14" id="KW-1185">Reference proteome</keyword>
<organism evidence="13 14">
    <name type="scientific">Branchiostoma lanceolatum</name>
    <name type="common">Common lancelet</name>
    <name type="synonym">Amphioxus lanceolatum</name>
    <dbReference type="NCBI Taxonomy" id="7740"/>
    <lineage>
        <taxon>Eukaryota</taxon>
        <taxon>Metazoa</taxon>
        <taxon>Chordata</taxon>
        <taxon>Cephalochordata</taxon>
        <taxon>Leptocardii</taxon>
        <taxon>Amphioxiformes</taxon>
        <taxon>Branchiostomatidae</taxon>
        <taxon>Branchiostoma</taxon>
    </lineage>
</organism>
<evidence type="ECO:0000313" key="13">
    <source>
        <dbReference type="EMBL" id="CAH1256410.1"/>
    </source>
</evidence>
<evidence type="ECO:0000256" key="7">
    <source>
        <dbReference type="ARBA" id="ARBA00023136"/>
    </source>
</evidence>
<dbReference type="SMART" id="SM00181">
    <property type="entry name" value="EGF"/>
    <property type="match status" value="2"/>
</dbReference>
<dbReference type="InterPro" id="IPR016187">
    <property type="entry name" value="CTDL_fold"/>
</dbReference>
<evidence type="ECO:0000256" key="9">
    <source>
        <dbReference type="ARBA" id="ARBA00023180"/>
    </source>
</evidence>
<dbReference type="InterPro" id="IPR000152">
    <property type="entry name" value="EGF-type_Asp/Asn_hydroxyl_site"/>
</dbReference>
<dbReference type="PROSITE" id="PS00022">
    <property type="entry name" value="EGF_1"/>
    <property type="match status" value="1"/>
</dbReference>
<evidence type="ECO:0000256" key="1">
    <source>
        <dbReference type="ARBA" id="ARBA00004167"/>
    </source>
</evidence>
<dbReference type="PROSITE" id="PS00010">
    <property type="entry name" value="ASX_HYDROXYL"/>
    <property type="match status" value="1"/>
</dbReference>
<dbReference type="EMBL" id="OV696688">
    <property type="protein sequence ID" value="CAH1256408.1"/>
    <property type="molecule type" value="Genomic_DNA"/>
</dbReference>
<proteinExistence type="predicted"/>
<dbReference type="SMART" id="SM00179">
    <property type="entry name" value="EGF_CA"/>
    <property type="match status" value="2"/>
</dbReference>
<reference evidence="13" key="1">
    <citation type="submission" date="2022-01" db="EMBL/GenBank/DDBJ databases">
        <authorList>
            <person name="Braso-Vives M."/>
        </authorList>
    </citation>
    <scope>NUCLEOTIDE SEQUENCE</scope>
</reference>
<dbReference type="GO" id="GO:0120025">
    <property type="term" value="C:plasma membrane bounded cell projection"/>
    <property type="evidence" value="ECO:0007669"/>
    <property type="project" value="UniProtKB-ARBA"/>
</dbReference>
<evidence type="ECO:0000256" key="2">
    <source>
        <dbReference type="ARBA" id="ARBA00022536"/>
    </source>
</evidence>
<name>A0A8J9ZM07_BRALA</name>
<dbReference type="SMART" id="SM00034">
    <property type="entry name" value="CLECT"/>
    <property type="match status" value="1"/>
</dbReference>
<sequence>MTCTDIDGCDPDPCDANAQCTDNTAPDTGATCTCSTGYEGDGMTCTAVDYCSSGPCLNGGTCEDDGNGYTCTCAPNYDGVHCEIGCEDGYWLYNNTCYWFSPTWHEYSDAEDVCAARNAIMATVKDAGTHSFLSTQIQSTQDGKSHWIGLTDRINDGNYKWSDGSTPGSYQPWRAGEFGFGDHTQKGCVILWHHVNFSWATTKCEHRWRLHFICEKAAVTTP</sequence>
<dbReference type="CDD" id="cd00054">
    <property type="entry name" value="EGF_CA"/>
    <property type="match status" value="1"/>
</dbReference>
<dbReference type="AlphaFoldDB" id="A0A8J9ZM07"/>
<dbReference type="GO" id="GO:0005509">
    <property type="term" value="F:calcium ion binding"/>
    <property type="evidence" value="ECO:0007669"/>
    <property type="project" value="InterPro"/>
</dbReference>
<feature type="domain" description="EGF-like" evidence="11">
    <location>
        <begin position="47"/>
        <end position="83"/>
    </location>
</feature>
<dbReference type="GO" id="GO:0007399">
    <property type="term" value="P:nervous system development"/>
    <property type="evidence" value="ECO:0007669"/>
    <property type="project" value="UniProtKB-ARBA"/>
</dbReference>
<dbReference type="EMBL" id="OV696688">
    <property type="protein sequence ID" value="CAH1256410.1"/>
    <property type="molecule type" value="Genomic_DNA"/>
</dbReference>
<dbReference type="Gene3D" id="3.10.100.10">
    <property type="entry name" value="Mannose-Binding Protein A, subunit A"/>
    <property type="match status" value="1"/>
</dbReference>
<comment type="subcellular location">
    <subcellularLocation>
        <location evidence="1">Membrane</location>
        <topology evidence="1">Single-pass membrane protein</topology>
    </subcellularLocation>
</comment>
<gene>
    <name evidence="13" type="primary">VCAN</name>
    <name evidence="13" type="ORF">BLAG_LOCUS14754</name>
</gene>
<evidence type="ECO:0000256" key="5">
    <source>
        <dbReference type="ARBA" id="ARBA00022837"/>
    </source>
</evidence>
<evidence type="ECO:0000259" key="12">
    <source>
        <dbReference type="PROSITE" id="PS50041"/>
    </source>
</evidence>
<dbReference type="Gene3D" id="2.10.25.10">
    <property type="entry name" value="Laminin"/>
    <property type="match status" value="2"/>
</dbReference>
<dbReference type="PROSITE" id="PS50026">
    <property type="entry name" value="EGF_3"/>
    <property type="match status" value="2"/>
</dbReference>
<evidence type="ECO:0000313" key="14">
    <source>
        <dbReference type="Proteomes" id="UP000838412"/>
    </source>
</evidence>
<dbReference type="FunFam" id="2.10.25.10:FF:000247">
    <property type="entry name" value="Delta/notch like EGF repeat containing"/>
    <property type="match status" value="1"/>
</dbReference>
<dbReference type="PANTHER" id="PTHR22801:SF63">
    <property type="entry name" value="C-TYPE LECTIN DOMAIN-CONTAINING PROTEIN"/>
    <property type="match status" value="1"/>
</dbReference>
<dbReference type="PROSITE" id="PS01186">
    <property type="entry name" value="EGF_2"/>
    <property type="match status" value="1"/>
</dbReference>
<evidence type="ECO:0000256" key="10">
    <source>
        <dbReference type="PROSITE-ProRule" id="PRU00076"/>
    </source>
</evidence>
<dbReference type="Pfam" id="PF00059">
    <property type="entry name" value="Lectin_C"/>
    <property type="match status" value="1"/>
</dbReference>
<feature type="domain" description="EGF-like" evidence="11">
    <location>
        <begin position="5"/>
        <end position="46"/>
    </location>
</feature>
<dbReference type="PRINTS" id="PR00010">
    <property type="entry name" value="EGFBLOOD"/>
</dbReference>
<keyword evidence="3" id="KW-0812">Transmembrane</keyword>
<dbReference type="SUPFAM" id="SSF56436">
    <property type="entry name" value="C-type lectin-like"/>
    <property type="match status" value="1"/>
</dbReference>
<evidence type="ECO:0000256" key="8">
    <source>
        <dbReference type="ARBA" id="ARBA00023157"/>
    </source>
</evidence>
<dbReference type="GO" id="GO:0016020">
    <property type="term" value="C:membrane"/>
    <property type="evidence" value="ECO:0007669"/>
    <property type="project" value="UniProtKB-SubCell"/>
</dbReference>
<dbReference type="InterPro" id="IPR050801">
    <property type="entry name" value="Ca-Dep_Lectins_ImmuneDev"/>
</dbReference>
<feature type="disulfide bond" evidence="10">
    <location>
        <begin position="73"/>
        <end position="82"/>
    </location>
</feature>
<evidence type="ECO:0000256" key="6">
    <source>
        <dbReference type="ARBA" id="ARBA00022989"/>
    </source>
</evidence>
<keyword evidence="2 10" id="KW-0245">EGF-like domain</keyword>
<keyword evidence="4" id="KW-0677">Repeat</keyword>
<dbReference type="Pfam" id="PF00008">
    <property type="entry name" value="EGF"/>
    <property type="match status" value="1"/>
</dbReference>
<evidence type="ECO:0000256" key="4">
    <source>
        <dbReference type="ARBA" id="ARBA00022737"/>
    </source>
</evidence>
<accession>A0A8J9ZM07</accession>
<dbReference type="InterPro" id="IPR001881">
    <property type="entry name" value="EGF-like_Ca-bd_dom"/>
</dbReference>
<dbReference type="Proteomes" id="UP000838412">
    <property type="component" value="Chromosome 3"/>
</dbReference>
<dbReference type="CDD" id="cd00037">
    <property type="entry name" value="CLECT"/>
    <property type="match status" value="1"/>
</dbReference>
<keyword evidence="9" id="KW-0325">Glycoprotein</keyword>
<dbReference type="InterPro" id="IPR016186">
    <property type="entry name" value="C-type_lectin-like/link_sf"/>
</dbReference>
<comment type="caution">
    <text evidence="10">Lacks conserved residue(s) required for the propagation of feature annotation.</text>
</comment>
<dbReference type="PANTHER" id="PTHR22801">
    <property type="entry name" value="LITHOSTATHINE"/>
    <property type="match status" value="1"/>
</dbReference>
<keyword evidence="8 10" id="KW-1015">Disulfide bond</keyword>
<evidence type="ECO:0000259" key="11">
    <source>
        <dbReference type="PROSITE" id="PS50026"/>
    </source>
</evidence>
<protein>
    <submittedName>
        <fullName evidence="13">VCAN protein</fullName>
    </submittedName>
</protein>
<dbReference type="InterPro" id="IPR001304">
    <property type="entry name" value="C-type_lectin-like"/>
</dbReference>
<keyword evidence="7" id="KW-0472">Membrane</keyword>
<dbReference type="SUPFAM" id="SSF57196">
    <property type="entry name" value="EGF/Laminin"/>
    <property type="match status" value="2"/>
</dbReference>
<dbReference type="InterPro" id="IPR000742">
    <property type="entry name" value="EGF"/>
</dbReference>
<keyword evidence="5" id="KW-0106">Calcium</keyword>
<feature type="domain" description="C-type lectin" evidence="12">
    <location>
        <begin position="93"/>
        <end position="207"/>
    </location>
</feature>
<evidence type="ECO:0000256" key="3">
    <source>
        <dbReference type="ARBA" id="ARBA00022692"/>
    </source>
</evidence>
<dbReference type="GO" id="GO:0071944">
    <property type="term" value="C:cell periphery"/>
    <property type="evidence" value="ECO:0007669"/>
    <property type="project" value="UniProtKB-ARBA"/>
</dbReference>
<dbReference type="PROSITE" id="PS50041">
    <property type="entry name" value="C_TYPE_LECTIN_2"/>
    <property type="match status" value="1"/>
</dbReference>
<keyword evidence="6" id="KW-1133">Transmembrane helix</keyword>